<name>A0A558HQB7_9GAMM</name>
<dbReference type="GO" id="GO:0016787">
    <property type="term" value="F:hydrolase activity"/>
    <property type="evidence" value="ECO:0007669"/>
    <property type="project" value="UniProtKB-KW"/>
</dbReference>
<organism evidence="5 6">
    <name type="scientific">Cobetia crustatorum</name>
    <dbReference type="NCBI Taxonomy" id="553385"/>
    <lineage>
        <taxon>Bacteria</taxon>
        <taxon>Pseudomonadati</taxon>
        <taxon>Pseudomonadota</taxon>
        <taxon>Gammaproteobacteria</taxon>
        <taxon>Oceanospirillales</taxon>
        <taxon>Halomonadaceae</taxon>
        <taxon>Cobetia</taxon>
    </lineage>
</organism>
<keyword evidence="3" id="KW-0479">Metal-binding</keyword>
<dbReference type="InterPro" id="IPR051600">
    <property type="entry name" value="Beta-PGM-like"/>
</dbReference>
<dbReference type="Gene3D" id="3.40.50.1000">
    <property type="entry name" value="HAD superfamily/HAD-like"/>
    <property type="match status" value="1"/>
</dbReference>
<proteinExistence type="inferred from homology"/>
<dbReference type="GO" id="GO:0046872">
    <property type="term" value="F:metal ion binding"/>
    <property type="evidence" value="ECO:0007669"/>
    <property type="project" value="UniProtKB-KW"/>
</dbReference>
<evidence type="ECO:0000313" key="6">
    <source>
        <dbReference type="Proteomes" id="UP000319941"/>
    </source>
</evidence>
<accession>A0A558HQB7</accession>
<dbReference type="Pfam" id="PF00702">
    <property type="entry name" value="Hydrolase"/>
    <property type="match status" value="1"/>
</dbReference>
<dbReference type="InterPro" id="IPR023198">
    <property type="entry name" value="PGP-like_dom2"/>
</dbReference>
<comment type="cofactor">
    <cofactor evidence="1">
        <name>Mg(2+)</name>
        <dbReference type="ChEBI" id="CHEBI:18420"/>
    </cofactor>
</comment>
<evidence type="ECO:0000256" key="4">
    <source>
        <dbReference type="ARBA" id="ARBA00022842"/>
    </source>
</evidence>
<dbReference type="SUPFAM" id="SSF56784">
    <property type="entry name" value="HAD-like"/>
    <property type="match status" value="1"/>
</dbReference>
<dbReference type="SFLD" id="SFLDS00003">
    <property type="entry name" value="Haloacid_Dehalogenase"/>
    <property type="match status" value="1"/>
</dbReference>
<evidence type="ECO:0000256" key="3">
    <source>
        <dbReference type="ARBA" id="ARBA00022723"/>
    </source>
</evidence>
<comment type="similarity">
    <text evidence="2">Belongs to the HAD-like hydrolase superfamily. CbbY/CbbZ/Gph/YieH family.</text>
</comment>
<dbReference type="SFLD" id="SFLDG01129">
    <property type="entry name" value="C1.5:_HAD__Beta-PGM__Phosphata"/>
    <property type="match status" value="1"/>
</dbReference>
<reference evidence="5 6" key="1">
    <citation type="submission" date="2019-07" db="EMBL/GenBank/DDBJ databases">
        <title>Diversity of Bacteria from Kongsfjorden, Arctic.</title>
        <authorList>
            <person name="Yu Y."/>
        </authorList>
    </citation>
    <scope>NUCLEOTIDE SEQUENCE [LARGE SCALE GENOMIC DNA]</scope>
    <source>
        <strain evidence="5 6">SM1923</strain>
    </source>
</reference>
<dbReference type="InterPro" id="IPR036412">
    <property type="entry name" value="HAD-like_sf"/>
</dbReference>
<evidence type="ECO:0000313" key="5">
    <source>
        <dbReference type="EMBL" id="TVU71261.1"/>
    </source>
</evidence>
<dbReference type="InterPro" id="IPR023214">
    <property type="entry name" value="HAD_sf"/>
</dbReference>
<dbReference type="NCBIfam" id="TIGR01509">
    <property type="entry name" value="HAD-SF-IA-v3"/>
    <property type="match status" value="1"/>
</dbReference>
<comment type="caution">
    <text evidence="5">The sequence shown here is derived from an EMBL/GenBank/DDBJ whole genome shotgun (WGS) entry which is preliminary data.</text>
</comment>
<dbReference type="Proteomes" id="UP000319941">
    <property type="component" value="Unassembled WGS sequence"/>
</dbReference>
<dbReference type="RefSeq" id="WP_035160165.1">
    <property type="nucleotide sequence ID" value="NZ_CAWOWR010000097.1"/>
</dbReference>
<dbReference type="OrthoDB" id="9800058at2"/>
<evidence type="ECO:0000256" key="2">
    <source>
        <dbReference type="ARBA" id="ARBA00006171"/>
    </source>
</evidence>
<dbReference type="PRINTS" id="PR00413">
    <property type="entry name" value="HADHALOGNASE"/>
</dbReference>
<dbReference type="PANTHER" id="PTHR46193:SF10">
    <property type="entry name" value="6-PHOSPHOGLUCONATE PHOSPHATASE"/>
    <property type="match status" value="1"/>
</dbReference>
<evidence type="ECO:0000256" key="1">
    <source>
        <dbReference type="ARBA" id="ARBA00001946"/>
    </source>
</evidence>
<dbReference type="SFLD" id="SFLDG01135">
    <property type="entry name" value="C1.5.6:_HAD__Beta-PGM__Phospha"/>
    <property type="match status" value="1"/>
</dbReference>
<keyword evidence="6" id="KW-1185">Reference proteome</keyword>
<sequence>MAELCLLFDSDGTLVDSEVLLADAMVSTLPRYGLPFTTERYLNEFRGMRFLSIVRVLEAVHGEMEAGPLRQMESEMRALLEEHMKVRLTSMPGMPEALSALSGYPCGVVSNGPERKVRLALDSTRLARFFDGHIFSAYTLGVWKPDPRIYRLAAEQMGFAPSRCVVIDDAMVGVQAGLDAGMHVIHFAHHEDGLGTPPGALRMRHARELPGLVAQISQHISAQG</sequence>
<dbReference type="PANTHER" id="PTHR46193">
    <property type="entry name" value="6-PHOSPHOGLUCONATE PHOSPHATASE"/>
    <property type="match status" value="1"/>
</dbReference>
<dbReference type="Gene3D" id="1.10.150.240">
    <property type="entry name" value="Putative phosphatase, domain 2"/>
    <property type="match status" value="1"/>
</dbReference>
<keyword evidence="4" id="KW-0460">Magnesium</keyword>
<dbReference type="AlphaFoldDB" id="A0A558HQB7"/>
<dbReference type="InterPro" id="IPR006439">
    <property type="entry name" value="HAD-SF_hydro_IA"/>
</dbReference>
<protein>
    <submittedName>
        <fullName evidence="5">HAD-IA family hydrolase</fullName>
    </submittedName>
</protein>
<keyword evidence="5" id="KW-0378">Hydrolase</keyword>
<gene>
    <name evidence="5" type="ORF">FQP86_06960</name>
</gene>
<dbReference type="EMBL" id="VNFH01000004">
    <property type="protein sequence ID" value="TVU71261.1"/>
    <property type="molecule type" value="Genomic_DNA"/>
</dbReference>
<dbReference type="NCBIfam" id="TIGR01549">
    <property type="entry name" value="HAD-SF-IA-v1"/>
    <property type="match status" value="1"/>
</dbReference>
<dbReference type="STRING" id="553385.GCA_000591415_02834"/>